<feature type="site" description="Transition state stabilizer; via amide nitrogen" evidence="9">
    <location>
        <position position="965"/>
    </location>
</feature>
<dbReference type="Gene3D" id="3.30.750.44">
    <property type="match status" value="1"/>
</dbReference>
<dbReference type="Gene3D" id="3.90.226.10">
    <property type="entry name" value="2-enoyl-CoA Hydratase, Chain A, domain 1"/>
    <property type="match status" value="1"/>
</dbReference>
<keyword evidence="4 7" id="KW-0645">Protease</keyword>
<keyword evidence="5 7" id="KW-0378">Hydrolase</keyword>
<dbReference type="Pfam" id="PF26550">
    <property type="entry name" value="Tricorn_2nd"/>
    <property type="match status" value="1"/>
</dbReference>
<dbReference type="GO" id="GO:0008236">
    <property type="term" value="F:serine-type peptidase activity"/>
    <property type="evidence" value="ECO:0007669"/>
    <property type="project" value="UniProtKB-UniRule"/>
</dbReference>
<feature type="domain" description="Tail specific protease" evidence="11">
    <location>
        <begin position="841"/>
        <end position="1033"/>
    </location>
</feature>
<organism evidence="12 13">
    <name type="scientific">Stackebrandtia endophytica</name>
    <dbReference type="NCBI Taxonomy" id="1496996"/>
    <lineage>
        <taxon>Bacteria</taxon>
        <taxon>Bacillati</taxon>
        <taxon>Actinomycetota</taxon>
        <taxon>Actinomycetes</taxon>
        <taxon>Glycomycetales</taxon>
        <taxon>Glycomycetaceae</taxon>
        <taxon>Stackebrandtia</taxon>
    </lineage>
</organism>
<evidence type="ECO:0000256" key="2">
    <source>
        <dbReference type="ARBA" id="ARBA00008524"/>
    </source>
</evidence>
<dbReference type="RefSeq" id="WP_142034814.1">
    <property type="nucleotide sequence ID" value="NZ_JBHTGS010000001.1"/>
</dbReference>
<dbReference type="GO" id="GO:0006508">
    <property type="term" value="P:proteolysis"/>
    <property type="evidence" value="ECO:0007669"/>
    <property type="project" value="UniProtKB-UniRule"/>
</dbReference>
<comment type="caution">
    <text evidence="12">The sequence shown here is derived from an EMBL/GenBank/DDBJ whole genome shotgun (WGS) entry which is preliminary data.</text>
</comment>
<protein>
    <recommendedName>
        <fullName evidence="7">Tricorn protease homolog</fullName>
        <ecNumber evidence="7">3.4.21.-</ecNumber>
    </recommendedName>
</protein>
<keyword evidence="3 7" id="KW-0963">Cytoplasm</keyword>
<gene>
    <name evidence="12" type="ORF">FB566_0652</name>
</gene>
<feature type="active site" description="Charge relay system" evidence="8">
    <location>
        <position position="1022"/>
    </location>
</feature>
<name>A0A543ARJ3_9ACTN</name>
<dbReference type="SUPFAM" id="SSF69304">
    <property type="entry name" value="Tricorn protease N-terminal domain"/>
    <property type="match status" value="1"/>
</dbReference>
<dbReference type="InterPro" id="IPR028204">
    <property type="entry name" value="Tricorn_C1"/>
</dbReference>
<dbReference type="SUPFAM" id="SSF82171">
    <property type="entry name" value="DPP6 N-terminal domain-like"/>
    <property type="match status" value="1"/>
</dbReference>
<dbReference type="Pfam" id="PF26549">
    <property type="entry name" value="Tricorn_N"/>
    <property type="match status" value="1"/>
</dbReference>
<evidence type="ECO:0000256" key="7">
    <source>
        <dbReference type="PIRNR" id="PIRNR036421"/>
    </source>
</evidence>
<dbReference type="SUPFAM" id="SSF50156">
    <property type="entry name" value="PDZ domain-like"/>
    <property type="match status" value="1"/>
</dbReference>
<reference evidence="12 13" key="1">
    <citation type="submission" date="2019-06" db="EMBL/GenBank/DDBJ databases">
        <title>Sequencing the genomes of 1000 actinobacteria strains.</title>
        <authorList>
            <person name="Klenk H.-P."/>
        </authorList>
    </citation>
    <scope>NUCLEOTIDE SEQUENCE [LARGE SCALE GENOMIC DNA]</scope>
    <source>
        <strain evidence="12 13">DSM 45928</strain>
    </source>
</reference>
<evidence type="ECO:0000256" key="6">
    <source>
        <dbReference type="ARBA" id="ARBA00022825"/>
    </source>
</evidence>
<evidence type="ECO:0000256" key="9">
    <source>
        <dbReference type="PIRSR" id="PIRSR036421-3"/>
    </source>
</evidence>
<dbReference type="InterPro" id="IPR015943">
    <property type="entry name" value="WD40/YVTN_repeat-like_dom_sf"/>
</dbReference>
<comment type="function">
    <text evidence="7">Degrades oligopeptides.</text>
</comment>
<evidence type="ECO:0000256" key="3">
    <source>
        <dbReference type="ARBA" id="ARBA00022490"/>
    </source>
</evidence>
<dbReference type="OrthoDB" id="9758793at2"/>
<feature type="active site" description="Nucleophile" evidence="8">
    <location>
        <position position="964"/>
    </location>
</feature>
<sequence length="1086" mass="118493">MTTGYPRFPVISGNTIVFVAEDDLWQVPAEGGAASRLSVGRAAASEPRISPDRRWIAYTGAEEGAPDVHLIPVGGGEAKRLTYEASAVCKVAGWSRDGESIIYASSAATPSRVETWLRQVPLTGGESTDLGLGRAVSISYGADGATVIGREYWRDFAHWKRYRGGTAGQLWIDPTGSGEFRKLIKLDGNLARPHIIGDRVYFLSDHEGCGNVYSCRFDGTGLRRHSDHEGFYARSLNSDGERLVYHRGGAIYLIDPAEEHPRKLDVDIPVTRTQRARRFVDAGTYLHSHDLSPDGSTLAVTSRGKAFSFGNWEGPAIQHGDTDGTRYRSLTWLHGGDRLVAVSADTEPTESLVVLDAAASTPQRKLSDLDLGRILEIAASPTEDKVALANHRNELLLVDLTGDGTVTVLDRSRYGSMASPTFSPDGQWVAYSAPEQVSQADSASMTAIKLVELATGTVSAAAERVLRDVAPAFDPDGKYLYFIGFREFDPVYDELHFDLGFPTGSRPYAVALRSDVAVPFVAQPAPLVADSSTSDASDSESGDGNEADSPTPSIEVAGITDRVVPIPVPDGRYQRVLGVSGKVLVHSEPIIGMIPSQDGDHKGSVDAVDLSTGKVERYFDGVSEFSIGSDGKTLLYRNGEQLRVVKATEKAPDTSDYSRESGWIDLTRLKVSVRPQLEWPQMFREAWRLLSEHFWTGDMSGVDWEAVYERYSPLVEQVSTREELSDLMWEMAGELGTSHAYEDAGDPRVGPYYGQGFLGADYSVDDRGRYRIERILRGDIWQPGATSPLNRPGVDVREGDVILAVNGQPVDGGPSSTATLGQRLVNLADQEVRLLIGRGDSEPHTAVVKALAGEQELRYRQWVDANRAKVHAATDGKVGYVHIPDMGPKGFAEFHRGFLNEFNRDALLVDVRYNGGGHVSGLLIEKLARRRLAYNVPRWGEPEPYPSESPTGPMVALTNELAGSDGDIFCHSFKQLKLGPLVGTRTWGGVVGYTERAGLSDNTFLSQPEFAFHFDDAKWSIENYGAQPDVEVEFPPHAAAAGEDPQLVKAIELALEELERKPAHRPVVSDRPRLAAPKLPPRPTVD</sequence>
<dbReference type="Gene3D" id="2.130.10.10">
    <property type="entry name" value="YVTN repeat-like/Quinoprotein amine dehydrogenase"/>
    <property type="match status" value="1"/>
</dbReference>
<feature type="compositionally biased region" description="Basic and acidic residues" evidence="10">
    <location>
        <begin position="1062"/>
        <end position="1073"/>
    </location>
</feature>
<feature type="region of interest" description="Disordered" evidence="10">
    <location>
        <begin position="1062"/>
        <end position="1086"/>
    </location>
</feature>
<dbReference type="PANTHER" id="PTHR43253">
    <property type="entry name" value="TRICORN PROTEASE HOMOLOG 2-RELATED"/>
    <property type="match status" value="1"/>
</dbReference>
<comment type="similarity">
    <text evidence="2 7">Belongs to the peptidase S41B family.</text>
</comment>
<proteinExistence type="inferred from homology"/>
<dbReference type="InterPro" id="IPR029414">
    <property type="entry name" value="Tricorn_PDZ"/>
</dbReference>
<evidence type="ECO:0000256" key="10">
    <source>
        <dbReference type="SAM" id="MobiDB-lite"/>
    </source>
</evidence>
<dbReference type="Proteomes" id="UP000317043">
    <property type="component" value="Unassembled WGS sequence"/>
</dbReference>
<dbReference type="SMART" id="SM00245">
    <property type="entry name" value="TSPc"/>
    <property type="match status" value="1"/>
</dbReference>
<dbReference type="Pfam" id="PF03572">
    <property type="entry name" value="Peptidase_S41"/>
    <property type="match status" value="1"/>
</dbReference>
<evidence type="ECO:0000256" key="8">
    <source>
        <dbReference type="PIRSR" id="PIRSR036421-1"/>
    </source>
</evidence>
<dbReference type="InterPro" id="IPR005151">
    <property type="entry name" value="Tail-specific_protease"/>
</dbReference>
<feature type="compositionally biased region" description="Acidic residues" evidence="10">
    <location>
        <begin position="537"/>
        <end position="546"/>
    </location>
</feature>
<dbReference type="CDD" id="cd07562">
    <property type="entry name" value="Peptidase_S41_TRI"/>
    <property type="match status" value="1"/>
</dbReference>
<dbReference type="AlphaFoldDB" id="A0A543ARJ3"/>
<dbReference type="Pfam" id="PF14684">
    <property type="entry name" value="Tricorn_C1"/>
    <property type="match status" value="1"/>
</dbReference>
<evidence type="ECO:0000313" key="13">
    <source>
        <dbReference type="Proteomes" id="UP000317043"/>
    </source>
</evidence>
<dbReference type="PANTHER" id="PTHR43253:SF1">
    <property type="entry name" value="TRICORN PROTEASE HOMOLOG 2-RELATED"/>
    <property type="match status" value="1"/>
</dbReference>
<dbReference type="EC" id="3.4.21.-" evidence="7"/>
<feature type="region of interest" description="Disordered" evidence="10">
    <location>
        <begin position="529"/>
        <end position="558"/>
    </location>
</feature>
<dbReference type="InterPro" id="IPR012393">
    <property type="entry name" value="Tricorn_protease"/>
</dbReference>
<dbReference type="Gene3D" id="2.30.42.10">
    <property type="match status" value="1"/>
</dbReference>
<evidence type="ECO:0000256" key="1">
    <source>
        <dbReference type="ARBA" id="ARBA00004496"/>
    </source>
</evidence>
<dbReference type="InterPro" id="IPR029045">
    <property type="entry name" value="ClpP/crotonase-like_dom_sf"/>
</dbReference>
<dbReference type="EMBL" id="VFOW01000001">
    <property type="protein sequence ID" value="TQL75156.1"/>
    <property type="molecule type" value="Genomic_DNA"/>
</dbReference>
<keyword evidence="13" id="KW-1185">Reference proteome</keyword>
<evidence type="ECO:0000259" key="11">
    <source>
        <dbReference type="SMART" id="SM00245"/>
    </source>
</evidence>
<dbReference type="Pfam" id="PF14685">
    <property type="entry name" value="PDZ_Tricorn"/>
    <property type="match status" value="1"/>
</dbReference>
<evidence type="ECO:0000256" key="4">
    <source>
        <dbReference type="ARBA" id="ARBA00022670"/>
    </source>
</evidence>
<feature type="active site" description="Charge relay system" evidence="8">
    <location>
        <position position="739"/>
    </location>
</feature>
<dbReference type="PIRSF" id="PIRSF036421">
    <property type="entry name" value="Tricorn_protease"/>
    <property type="match status" value="1"/>
</dbReference>
<dbReference type="SUPFAM" id="SSF52096">
    <property type="entry name" value="ClpP/crotonase"/>
    <property type="match status" value="1"/>
</dbReference>
<dbReference type="Gene3D" id="2.120.10.60">
    <property type="entry name" value="Tricorn protease N-terminal domain"/>
    <property type="match status" value="1"/>
</dbReference>
<dbReference type="InParanoid" id="A0A543ARJ3"/>
<evidence type="ECO:0000313" key="12">
    <source>
        <dbReference type="EMBL" id="TQL75156.1"/>
    </source>
</evidence>
<evidence type="ECO:0000256" key="5">
    <source>
        <dbReference type="ARBA" id="ARBA00022801"/>
    </source>
</evidence>
<comment type="subcellular location">
    <subcellularLocation>
        <location evidence="1 7">Cytoplasm</location>
    </subcellularLocation>
</comment>
<dbReference type="GO" id="GO:0005737">
    <property type="term" value="C:cytoplasm"/>
    <property type="evidence" value="ECO:0007669"/>
    <property type="project" value="UniProtKB-SubCell"/>
</dbReference>
<accession>A0A543ARJ3</accession>
<dbReference type="InterPro" id="IPR036034">
    <property type="entry name" value="PDZ_sf"/>
</dbReference>
<keyword evidence="6 7" id="KW-0720">Serine protease</keyword>